<evidence type="ECO:0000313" key="3">
    <source>
        <dbReference type="Proteomes" id="UP001432027"/>
    </source>
</evidence>
<dbReference type="Pfam" id="PF07177">
    <property type="entry name" value="Neuralized"/>
    <property type="match status" value="1"/>
</dbReference>
<accession>A0AAV5SZH5</accession>
<evidence type="ECO:0000259" key="1">
    <source>
        <dbReference type="Pfam" id="PF07177"/>
    </source>
</evidence>
<keyword evidence="3" id="KW-1185">Reference proteome</keyword>
<feature type="domain" description="NHR" evidence="1">
    <location>
        <begin position="20"/>
        <end position="112"/>
    </location>
</feature>
<dbReference type="InterPro" id="IPR006573">
    <property type="entry name" value="NHR_dom"/>
</dbReference>
<dbReference type="Gene3D" id="2.60.120.920">
    <property type="match status" value="1"/>
</dbReference>
<protein>
    <recommendedName>
        <fullName evidence="1">NHR domain-containing protein</fullName>
    </recommendedName>
</protein>
<reference evidence="2" key="1">
    <citation type="submission" date="2023-10" db="EMBL/GenBank/DDBJ databases">
        <title>Genome assembly of Pristionchus species.</title>
        <authorList>
            <person name="Yoshida K."/>
            <person name="Sommer R.J."/>
        </authorList>
    </citation>
    <scope>NUCLEOTIDE SEQUENCE</scope>
    <source>
        <strain evidence="2">RS0144</strain>
    </source>
</reference>
<sequence length="159" mass="18447">GMLRNGFNRERESERPDLIFHEVRSPNIMRGNNRIVKPTSFGLAFSNRPISIDERVCLRLTEISTEMPINHLRFGVINTDPKSLRNTIRRVSSFVELTPPTAYGLSSKLWVVRSLSSSSIHPLHRLSPDHFHIPSLFRLIVPPCQHLWRAPRSRFRTAW</sequence>
<dbReference type="InterPro" id="IPR043136">
    <property type="entry name" value="B30.2/SPRY_sf"/>
</dbReference>
<feature type="non-terminal residue" evidence="2">
    <location>
        <position position="1"/>
    </location>
</feature>
<comment type="caution">
    <text evidence="2">The sequence shown here is derived from an EMBL/GenBank/DDBJ whole genome shotgun (WGS) entry which is preliminary data.</text>
</comment>
<organism evidence="2 3">
    <name type="scientific">Pristionchus entomophagus</name>
    <dbReference type="NCBI Taxonomy" id="358040"/>
    <lineage>
        <taxon>Eukaryota</taxon>
        <taxon>Metazoa</taxon>
        <taxon>Ecdysozoa</taxon>
        <taxon>Nematoda</taxon>
        <taxon>Chromadorea</taxon>
        <taxon>Rhabditida</taxon>
        <taxon>Rhabditina</taxon>
        <taxon>Diplogasteromorpha</taxon>
        <taxon>Diplogasteroidea</taxon>
        <taxon>Neodiplogasteridae</taxon>
        <taxon>Pristionchus</taxon>
    </lineage>
</organism>
<proteinExistence type="predicted"/>
<dbReference type="EMBL" id="BTSX01000003">
    <property type="protein sequence ID" value="GMS88324.1"/>
    <property type="molecule type" value="Genomic_DNA"/>
</dbReference>
<evidence type="ECO:0000313" key="2">
    <source>
        <dbReference type="EMBL" id="GMS88324.1"/>
    </source>
</evidence>
<dbReference type="AlphaFoldDB" id="A0AAV5SZH5"/>
<gene>
    <name evidence="2" type="ORF">PENTCL1PPCAC_10499</name>
</gene>
<name>A0AAV5SZH5_9BILA</name>
<dbReference type="Proteomes" id="UP001432027">
    <property type="component" value="Unassembled WGS sequence"/>
</dbReference>